<feature type="transmembrane region" description="Helical" evidence="3">
    <location>
        <begin position="114"/>
        <end position="136"/>
    </location>
</feature>
<feature type="coiled-coil region" evidence="1">
    <location>
        <begin position="53"/>
        <end position="113"/>
    </location>
</feature>
<evidence type="ECO:0000256" key="2">
    <source>
        <dbReference type="SAM" id="MobiDB-lite"/>
    </source>
</evidence>
<dbReference type="EMBL" id="CAADFS010000114">
    <property type="protein sequence ID" value="VFK50622.1"/>
    <property type="molecule type" value="Genomic_DNA"/>
</dbReference>
<accession>A0A450ZA32</accession>
<keyword evidence="3" id="KW-1133">Transmembrane helix</keyword>
<proteinExistence type="predicted"/>
<feature type="region of interest" description="Disordered" evidence="2">
    <location>
        <begin position="1"/>
        <end position="26"/>
    </location>
</feature>
<reference evidence="4" key="1">
    <citation type="submission" date="2019-02" db="EMBL/GenBank/DDBJ databases">
        <authorList>
            <person name="Gruber-Vodicka R. H."/>
            <person name="Seah K. B. B."/>
        </authorList>
    </citation>
    <scope>NUCLEOTIDE SEQUENCE</scope>
    <source>
        <strain evidence="4">BECK_BZ123</strain>
    </source>
</reference>
<evidence type="ECO:0000256" key="1">
    <source>
        <dbReference type="SAM" id="Coils"/>
    </source>
</evidence>
<protein>
    <submittedName>
        <fullName evidence="4">Uncharacterized protein</fullName>
    </submittedName>
</protein>
<dbReference type="AlphaFoldDB" id="A0A450ZA32"/>
<keyword evidence="1" id="KW-0175">Coiled coil</keyword>
<evidence type="ECO:0000313" key="4">
    <source>
        <dbReference type="EMBL" id="VFK50622.1"/>
    </source>
</evidence>
<gene>
    <name evidence="4" type="ORF">BECKTC1821D_GA0114238_11144</name>
</gene>
<keyword evidence="3" id="KW-0472">Membrane</keyword>
<organism evidence="4">
    <name type="scientific">Candidatus Kentrum sp. TC</name>
    <dbReference type="NCBI Taxonomy" id="2126339"/>
    <lineage>
        <taxon>Bacteria</taxon>
        <taxon>Pseudomonadati</taxon>
        <taxon>Pseudomonadota</taxon>
        <taxon>Gammaproteobacteria</taxon>
        <taxon>Candidatus Kentrum</taxon>
    </lineage>
</organism>
<name>A0A450ZA32_9GAMM</name>
<evidence type="ECO:0000256" key="3">
    <source>
        <dbReference type="SAM" id="Phobius"/>
    </source>
</evidence>
<sequence length="141" mass="15559">MPETSRNFHGIYTGTPNATVRSEPSVPHGINQDFTLRAIMELQQSTGHLTAAMQSLKETVDKQETRLQEAIDKQGVSLKETIESRETRIVKAIEKQDERIAKLEQSVSDISKKIYAAGAILSIVVILVGLVTKIPWSSMPG</sequence>
<keyword evidence="3" id="KW-0812">Transmembrane</keyword>